<comment type="caution">
    <text evidence="1">The sequence shown here is derived from an EMBL/GenBank/DDBJ whole genome shotgun (WGS) entry which is preliminary data.</text>
</comment>
<dbReference type="EMBL" id="PGOL01001010">
    <property type="protein sequence ID" value="PKI61743.1"/>
    <property type="molecule type" value="Genomic_DNA"/>
</dbReference>
<evidence type="ECO:0000313" key="1">
    <source>
        <dbReference type="EMBL" id="PKI61743.1"/>
    </source>
</evidence>
<proteinExistence type="predicted"/>
<dbReference type="Proteomes" id="UP000233551">
    <property type="component" value="Unassembled WGS sequence"/>
</dbReference>
<keyword evidence="2" id="KW-1185">Reference proteome</keyword>
<protein>
    <submittedName>
        <fullName evidence="1">Uncharacterized protein</fullName>
    </submittedName>
</protein>
<dbReference type="AlphaFoldDB" id="A0A2I0K0Y9"/>
<evidence type="ECO:0000313" key="2">
    <source>
        <dbReference type="Proteomes" id="UP000233551"/>
    </source>
</evidence>
<sequence length="125" mass="13831">MDTLEIDNRRRPRNPRMRLSQCFPSALMCSETTAIYVCPKRVSKACREAFVTIKTSLGKSICFAWSGSTREAKMSSEKQSETCSLVLVTLGVCRPVSGCRLLVRGSGVLGAPSRRRLQMFGRAPV</sequence>
<name>A0A2I0K0Y9_PUNGR</name>
<organism evidence="1 2">
    <name type="scientific">Punica granatum</name>
    <name type="common">Pomegranate</name>
    <dbReference type="NCBI Taxonomy" id="22663"/>
    <lineage>
        <taxon>Eukaryota</taxon>
        <taxon>Viridiplantae</taxon>
        <taxon>Streptophyta</taxon>
        <taxon>Embryophyta</taxon>
        <taxon>Tracheophyta</taxon>
        <taxon>Spermatophyta</taxon>
        <taxon>Magnoliopsida</taxon>
        <taxon>eudicotyledons</taxon>
        <taxon>Gunneridae</taxon>
        <taxon>Pentapetalae</taxon>
        <taxon>rosids</taxon>
        <taxon>malvids</taxon>
        <taxon>Myrtales</taxon>
        <taxon>Lythraceae</taxon>
        <taxon>Punica</taxon>
    </lineage>
</organism>
<gene>
    <name evidence="1" type="ORF">CRG98_017855</name>
</gene>
<accession>A0A2I0K0Y9</accession>
<reference evidence="1 2" key="1">
    <citation type="submission" date="2017-11" db="EMBL/GenBank/DDBJ databases">
        <title>De-novo sequencing of pomegranate (Punica granatum L.) genome.</title>
        <authorList>
            <person name="Akparov Z."/>
            <person name="Amiraslanov A."/>
            <person name="Hajiyeva S."/>
            <person name="Abbasov M."/>
            <person name="Kaur K."/>
            <person name="Hamwieh A."/>
            <person name="Solovyev V."/>
            <person name="Salamov A."/>
            <person name="Braich B."/>
            <person name="Kosarev P."/>
            <person name="Mahmoud A."/>
            <person name="Hajiyev E."/>
            <person name="Babayeva S."/>
            <person name="Izzatullayeva V."/>
            <person name="Mammadov A."/>
            <person name="Mammadov A."/>
            <person name="Sharifova S."/>
            <person name="Ojaghi J."/>
            <person name="Eynullazada K."/>
            <person name="Bayramov B."/>
            <person name="Abdulazimova A."/>
            <person name="Shahmuradov I."/>
        </authorList>
    </citation>
    <scope>NUCLEOTIDE SEQUENCE [LARGE SCALE GENOMIC DNA]</scope>
    <source>
        <strain evidence="2">cv. AG2017</strain>
        <tissue evidence="1">Leaf</tissue>
    </source>
</reference>